<dbReference type="EMBL" id="KX552041">
    <property type="protein sequence ID" value="AOQ27388.1"/>
    <property type="molecule type" value="Genomic_DNA"/>
</dbReference>
<protein>
    <submittedName>
        <fullName evidence="1">Uncharacterized protein</fullName>
    </submittedName>
</protein>
<dbReference type="Proteomes" id="UP000225358">
    <property type="component" value="Segment"/>
</dbReference>
<gene>
    <name evidence="1" type="ORF">ESCO13_00262</name>
</gene>
<proteinExistence type="predicted"/>
<organism evidence="1 2">
    <name type="scientific">Escherichia phage ESCO13</name>
    <dbReference type="NCBI Taxonomy" id="1881104"/>
    <lineage>
        <taxon>Viruses</taxon>
        <taxon>Duplodnaviria</taxon>
        <taxon>Heunggongvirae</taxon>
        <taxon>Uroviricota</taxon>
        <taxon>Caudoviricetes</taxon>
        <taxon>Stephanstirmvirinae</taxon>
        <taxon>Phapecoctavirus</taxon>
        <taxon>Phapecoctavirus ESCO13</taxon>
    </lineage>
</organism>
<keyword evidence="2" id="KW-1185">Reference proteome</keyword>
<name>A0A1D7XGE5_9CAUD</name>
<evidence type="ECO:0000313" key="1">
    <source>
        <dbReference type="EMBL" id="AOQ27388.1"/>
    </source>
</evidence>
<reference evidence="1" key="1">
    <citation type="submission" date="2017-02" db="EMBL/GenBank/DDBJ databases">
        <title>Complete genome sequence of two Escherichia coli phages, vB_EcoM_ ESCO5 and vB_EcoM_ESCO13, which are related to phAPEC8.</title>
        <authorList>
            <person name="Trotereau A."/>
            <person name="Gonnet M."/>
            <person name="Viardot A."/>
            <person name="Lalmanach A.-C."/>
            <person name="Guabiraba R."/>
            <person name="Chanteloup N."/>
            <person name="Schouler C."/>
        </authorList>
    </citation>
    <scope>NUCLEOTIDE SEQUENCE [LARGE SCALE GENOMIC DNA]</scope>
</reference>
<accession>A0A1D7XGE5</accession>
<sequence>MLVDVQIMRNERMDFFEAVEKHLIRWDYEFVPAGCGPVEHLAEDDDVYMIIRQVYQTDQCEETPELILFECKDLAKYFDYGGKEGHNLSRYNKRLLILDYMRNNKHKLIDADAVYGYWWMD</sequence>
<evidence type="ECO:0000313" key="2">
    <source>
        <dbReference type="Proteomes" id="UP000225358"/>
    </source>
</evidence>